<protein>
    <submittedName>
        <fullName evidence="2">Uncharacterized protein</fullName>
    </submittedName>
</protein>
<sequence>MDKVQANLPDYVRIINQLNTLANAKNIYHTESVHIENLKSAIEQRKQNIARLQKISKKELKDVQKLERFSLSKLKAKLKGDLEQRKAKEQREFLAALENENSEKAALEGLETQLIETTEKWHQAANDSHQHEMLEKELANLYSKTFDGPTPDFPREDVYESQLNQALEAYNRVSSELSVMSQVKAHISRAEENLRGALIRMESALSNATFDMFTNSPFIDAVKYSDLGAARNYAASAQAHIDQAKALLPSIPDIGSLDVTQGSMLVDVFFDNILTDMLVRDQIQQNHRSLALSHRNLRAIEEWILQMTSNLERGYKSVSDELKLNREHLNEERHHIFESIMQQQLNGTLSHGAVSSNLESPPPPYDSLS</sequence>
<dbReference type="EMBL" id="JASJQH010007596">
    <property type="protein sequence ID" value="KAK9703989.1"/>
    <property type="molecule type" value="Genomic_DNA"/>
</dbReference>
<dbReference type="Proteomes" id="UP001479436">
    <property type="component" value="Unassembled WGS sequence"/>
</dbReference>
<proteinExistence type="predicted"/>
<keyword evidence="3" id="KW-1185">Reference proteome</keyword>
<dbReference type="PANTHER" id="PTHR21974:SF2">
    <property type="entry name" value="RE15880P"/>
    <property type="match status" value="1"/>
</dbReference>
<keyword evidence="1" id="KW-0175">Coiled coil</keyword>
<reference evidence="2 3" key="1">
    <citation type="submission" date="2023-04" db="EMBL/GenBank/DDBJ databases">
        <title>Genome of Basidiobolus ranarum AG-B5.</title>
        <authorList>
            <person name="Stajich J.E."/>
            <person name="Carter-House D."/>
            <person name="Gryganskyi A."/>
        </authorList>
    </citation>
    <scope>NUCLEOTIDE SEQUENCE [LARGE SCALE GENOMIC DNA]</scope>
    <source>
        <strain evidence="2 3">AG-B5</strain>
    </source>
</reference>
<gene>
    <name evidence="2" type="ORF">K7432_010442</name>
</gene>
<evidence type="ECO:0000313" key="3">
    <source>
        <dbReference type="Proteomes" id="UP001479436"/>
    </source>
</evidence>
<accession>A0ABR2VVG4</accession>
<evidence type="ECO:0000313" key="2">
    <source>
        <dbReference type="EMBL" id="KAK9703989.1"/>
    </source>
</evidence>
<feature type="coiled-coil region" evidence="1">
    <location>
        <begin position="35"/>
        <end position="91"/>
    </location>
</feature>
<name>A0ABR2VVG4_9FUNG</name>
<evidence type="ECO:0000256" key="1">
    <source>
        <dbReference type="SAM" id="Coils"/>
    </source>
</evidence>
<dbReference type="PANTHER" id="PTHR21974">
    <property type="entry name" value="RE15880P"/>
    <property type="match status" value="1"/>
</dbReference>
<comment type="caution">
    <text evidence="2">The sequence shown here is derived from an EMBL/GenBank/DDBJ whole genome shotgun (WGS) entry which is preliminary data.</text>
</comment>
<organism evidence="2 3">
    <name type="scientific">Basidiobolus ranarum</name>
    <dbReference type="NCBI Taxonomy" id="34480"/>
    <lineage>
        <taxon>Eukaryota</taxon>
        <taxon>Fungi</taxon>
        <taxon>Fungi incertae sedis</taxon>
        <taxon>Zoopagomycota</taxon>
        <taxon>Entomophthoromycotina</taxon>
        <taxon>Basidiobolomycetes</taxon>
        <taxon>Basidiobolales</taxon>
        <taxon>Basidiobolaceae</taxon>
        <taxon>Basidiobolus</taxon>
    </lineage>
</organism>